<keyword evidence="2" id="KW-0521">NADP</keyword>
<feature type="domain" description="NmrA-like" evidence="3">
    <location>
        <begin position="33"/>
        <end position="223"/>
    </location>
</feature>
<comment type="similarity">
    <text evidence="1">Belongs to the NmrA-type oxidoreductase family.</text>
</comment>
<reference evidence="4" key="1">
    <citation type="submission" date="2022-11" db="EMBL/GenBank/DDBJ databases">
        <authorList>
            <person name="Scott C."/>
            <person name="Bruce N."/>
        </authorList>
    </citation>
    <scope>NUCLEOTIDE SEQUENCE</scope>
</reference>
<evidence type="ECO:0000256" key="2">
    <source>
        <dbReference type="ARBA" id="ARBA00022857"/>
    </source>
</evidence>
<dbReference type="InterPro" id="IPR051164">
    <property type="entry name" value="NmrA-like_oxidored"/>
</dbReference>
<evidence type="ECO:0000313" key="5">
    <source>
        <dbReference type="Proteomes" id="UP000838763"/>
    </source>
</evidence>
<dbReference type="CDD" id="cd05251">
    <property type="entry name" value="NmrA_like_SDR_a"/>
    <property type="match status" value="1"/>
</dbReference>
<dbReference type="Pfam" id="PF05368">
    <property type="entry name" value="NmrA"/>
    <property type="match status" value="1"/>
</dbReference>
<name>A0A9P1H2J8_9PEZI</name>
<dbReference type="OrthoDB" id="3358371at2759"/>
<evidence type="ECO:0000256" key="1">
    <source>
        <dbReference type="ARBA" id="ARBA00006328"/>
    </source>
</evidence>
<sequence length="283" mass="31014">MSKLFVVFGATGQQGGSLVDYLLNNPTFSKQYKADLSKPETLPAAVEGADVVFSVTNYWDTASGEAEEAQGNAVADAARAAGVSQFIWSSLPSIAKDSNGRVTDVDHFESKARVEEYTKTLGFPFTAFFHAGWYMQNAKSAGLPPVTPLPDGTAIFPFAWPDELELPYIDITDIGKYLAPALRDPEGWNGKRIYGATAIYTCKEIADTMTRVTGRKVRYATLAELPPSTGSWPEENVLRPSPFMLQGSFFGKNGPAELKSLHAQMDEAPTTWEEYVKKSSPWF</sequence>
<dbReference type="GO" id="GO:0005634">
    <property type="term" value="C:nucleus"/>
    <property type="evidence" value="ECO:0007669"/>
    <property type="project" value="TreeGrafter"/>
</dbReference>
<proteinExistence type="inferred from homology"/>
<accession>A0A9P1H2J8</accession>
<gene>
    <name evidence="4" type="ORF">PPNO1_LOCUS3910</name>
</gene>
<dbReference type="PANTHER" id="PTHR42748">
    <property type="entry name" value="NITROGEN METABOLITE REPRESSION PROTEIN NMRA FAMILY MEMBER"/>
    <property type="match status" value="1"/>
</dbReference>
<protein>
    <recommendedName>
        <fullName evidence="3">NmrA-like domain-containing protein</fullName>
    </recommendedName>
</protein>
<organism evidence="4 5">
    <name type="scientific">Parascedosporium putredinis</name>
    <dbReference type="NCBI Taxonomy" id="1442378"/>
    <lineage>
        <taxon>Eukaryota</taxon>
        <taxon>Fungi</taxon>
        <taxon>Dikarya</taxon>
        <taxon>Ascomycota</taxon>
        <taxon>Pezizomycotina</taxon>
        <taxon>Sordariomycetes</taxon>
        <taxon>Hypocreomycetidae</taxon>
        <taxon>Microascales</taxon>
        <taxon>Microascaceae</taxon>
        <taxon>Parascedosporium</taxon>
    </lineage>
</organism>
<dbReference type="EMBL" id="CALLCH030000010">
    <property type="protein sequence ID" value="CAI4214176.1"/>
    <property type="molecule type" value="Genomic_DNA"/>
</dbReference>
<dbReference type="InterPro" id="IPR036291">
    <property type="entry name" value="NAD(P)-bd_dom_sf"/>
</dbReference>
<dbReference type="Gene3D" id="3.40.50.720">
    <property type="entry name" value="NAD(P)-binding Rossmann-like Domain"/>
    <property type="match status" value="1"/>
</dbReference>
<evidence type="ECO:0000259" key="3">
    <source>
        <dbReference type="Pfam" id="PF05368"/>
    </source>
</evidence>
<dbReference type="SUPFAM" id="SSF51735">
    <property type="entry name" value="NAD(P)-binding Rossmann-fold domains"/>
    <property type="match status" value="1"/>
</dbReference>
<dbReference type="AlphaFoldDB" id="A0A9P1H2J8"/>
<dbReference type="Proteomes" id="UP000838763">
    <property type="component" value="Unassembled WGS sequence"/>
</dbReference>
<dbReference type="InterPro" id="IPR008030">
    <property type="entry name" value="NmrA-like"/>
</dbReference>
<keyword evidence="5" id="KW-1185">Reference proteome</keyword>
<dbReference type="PANTHER" id="PTHR42748:SF31">
    <property type="entry name" value="NMRA-LIKE DOMAIN-CONTAINING PROTEIN-RELATED"/>
    <property type="match status" value="1"/>
</dbReference>
<comment type="caution">
    <text evidence="4">The sequence shown here is derived from an EMBL/GenBank/DDBJ whole genome shotgun (WGS) entry which is preliminary data.</text>
</comment>
<evidence type="ECO:0000313" key="4">
    <source>
        <dbReference type="EMBL" id="CAI4214176.1"/>
    </source>
</evidence>